<dbReference type="InterPro" id="IPR004045">
    <property type="entry name" value="Glutathione_S-Trfase_N"/>
</dbReference>
<evidence type="ECO:0000313" key="3">
    <source>
        <dbReference type="EMBL" id="WDI33175.1"/>
    </source>
</evidence>
<dbReference type="InterPro" id="IPR036282">
    <property type="entry name" value="Glutathione-S-Trfase_C_sf"/>
</dbReference>
<dbReference type="AlphaFoldDB" id="A0AAF0CCC8"/>
<dbReference type="SUPFAM" id="SSF47616">
    <property type="entry name" value="GST C-terminal domain-like"/>
    <property type="match status" value="1"/>
</dbReference>
<dbReference type="PANTHER" id="PTHR44051">
    <property type="entry name" value="GLUTATHIONE S-TRANSFERASE-RELATED"/>
    <property type="match status" value="1"/>
</dbReference>
<dbReference type="SFLD" id="SFLDS00019">
    <property type="entry name" value="Glutathione_Transferase_(cytos"/>
    <property type="match status" value="1"/>
</dbReference>
<dbReference type="CDD" id="cd03056">
    <property type="entry name" value="GST_N_4"/>
    <property type="match status" value="1"/>
</dbReference>
<reference evidence="3" key="1">
    <citation type="submission" date="2023-02" db="EMBL/GenBank/DDBJ databases">
        <title>Genome sequence of Hyphococcus flavus.</title>
        <authorList>
            <person name="Rong J.-C."/>
            <person name="Zhao Q."/>
            <person name="Yi M."/>
            <person name="Wu J.-Y."/>
        </authorList>
    </citation>
    <scope>NUCLEOTIDE SEQUENCE</scope>
    <source>
        <strain evidence="3">MCCC 1K03223</strain>
    </source>
</reference>
<dbReference type="SFLD" id="SFLDG01151">
    <property type="entry name" value="Main.2:_Nu-like"/>
    <property type="match status" value="1"/>
</dbReference>
<dbReference type="SFLD" id="SFLDG00358">
    <property type="entry name" value="Main_(cytGST)"/>
    <property type="match status" value="1"/>
</dbReference>
<dbReference type="Gene3D" id="1.20.1050.10">
    <property type="match status" value="1"/>
</dbReference>
<dbReference type="Pfam" id="PF00043">
    <property type="entry name" value="GST_C"/>
    <property type="match status" value="1"/>
</dbReference>
<accession>A0AAF0CCC8</accession>
<feature type="domain" description="GST C-terminal" evidence="2">
    <location>
        <begin position="88"/>
        <end position="203"/>
    </location>
</feature>
<evidence type="ECO:0000259" key="1">
    <source>
        <dbReference type="PROSITE" id="PS50404"/>
    </source>
</evidence>
<evidence type="ECO:0000259" key="2">
    <source>
        <dbReference type="PROSITE" id="PS50405"/>
    </source>
</evidence>
<dbReference type="SUPFAM" id="SSF52833">
    <property type="entry name" value="Thioredoxin-like"/>
    <property type="match status" value="1"/>
</dbReference>
<name>A0AAF0CCC8_9PROT</name>
<feature type="domain" description="GST N-terminal" evidence="1">
    <location>
        <begin position="2"/>
        <end position="84"/>
    </location>
</feature>
<proteinExistence type="predicted"/>
<dbReference type="Gene3D" id="3.40.30.10">
    <property type="entry name" value="Glutaredoxin"/>
    <property type="match status" value="1"/>
</dbReference>
<keyword evidence="4" id="KW-1185">Reference proteome</keyword>
<dbReference type="InterPro" id="IPR036249">
    <property type="entry name" value="Thioredoxin-like_sf"/>
</dbReference>
<dbReference type="InterPro" id="IPR040079">
    <property type="entry name" value="Glutathione_S-Trfase"/>
</dbReference>
<dbReference type="InterPro" id="IPR010987">
    <property type="entry name" value="Glutathione-S-Trfase_C-like"/>
</dbReference>
<sequence>MGKLRIYGDKRSGNCLKVKWTAEHLGVDYEWIDVDVLSGTTRTEEFLALNPSGQVPAVILSDGRVLTQSNAIIVYLAGLNNSALLPSDLYTRAKVDEWLFWEQYSHEPCIAVRRFQKSFLGKADEELDPQLLTKGRRALGQMELALQGANYLVGDVLTVADIALVAYTRVAHEGGFELSEFPAIRQWVARVERDLLIDQVEAA</sequence>
<dbReference type="InterPro" id="IPR004046">
    <property type="entry name" value="GST_C"/>
</dbReference>
<dbReference type="EMBL" id="CP118166">
    <property type="protein sequence ID" value="WDI33175.1"/>
    <property type="molecule type" value="Genomic_DNA"/>
</dbReference>
<dbReference type="KEGG" id="hfl:PUV54_08190"/>
<dbReference type="Proteomes" id="UP001214043">
    <property type="component" value="Chromosome"/>
</dbReference>
<dbReference type="PROSITE" id="PS50404">
    <property type="entry name" value="GST_NTER"/>
    <property type="match status" value="1"/>
</dbReference>
<dbReference type="RefSeq" id="WP_274495142.1">
    <property type="nucleotide sequence ID" value="NZ_CP118166.1"/>
</dbReference>
<organism evidence="3 4">
    <name type="scientific">Hyphococcus flavus</name>
    <dbReference type="NCBI Taxonomy" id="1866326"/>
    <lineage>
        <taxon>Bacteria</taxon>
        <taxon>Pseudomonadati</taxon>
        <taxon>Pseudomonadota</taxon>
        <taxon>Alphaproteobacteria</taxon>
        <taxon>Parvularculales</taxon>
        <taxon>Parvularculaceae</taxon>
        <taxon>Hyphococcus</taxon>
    </lineage>
</organism>
<dbReference type="PROSITE" id="PS50405">
    <property type="entry name" value="GST_CTER"/>
    <property type="match status" value="1"/>
</dbReference>
<dbReference type="Pfam" id="PF13409">
    <property type="entry name" value="GST_N_2"/>
    <property type="match status" value="1"/>
</dbReference>
<evidence type="ECO:0000313" key="4">
    <source>
        <dbReference type="Proteomes" id="UP001214043"/>
    </source>
</evidence>
<protein>
    <submittedName>
        <fullName evidence="3">Glutathione S-transferase family protein</fullName>
    </submittedName>
</protein>
<gene>
    <name evidence="3" type="ORF">PUV54_08190</name>
</gene>
<dbReference type="PANTHER" id="PTHR44051:SF2">
    <property type="entry name" value="HYPOTHETICAL GLUTATHIONE S-TRANSFERASE LIKE PROTEIN"/>
    <property type="match status" value="1"/>
</dbReference>